<reference evidence="1 2" key="1">
    <citation type="submission" date="2019-10" db="EMBL/GenBank/DDBJ databases">
        <title>Streptomyces sp. strain GY16 isolated from leaves of Broussonetia papyrifera.</title>
        <authorList>
            <person name="Mo P."/>
        </authorList>
    </citation>
    <scope>NUCLEOTIDE SEQUENCE [LARGE SCALE GENOMIC DNA]</scope>
    <source>
        <strain evidence="1 2">GY16</strain>
    </source>
</reference>
<sequence>MSEGRESALRRLAAELRQARVEAEGRGDAWSAAVHTVDLEEVERVGRELGVDLTGGADQAGAVRG</sequence>
<proteinExistence type="predicted"/>
<accession>A0A5P8K773</accession>
<keyword evidence="2" id="KW-1185">Reference proteome</keyword>
<dbReference type="RefSeq" id="WP_152170114.1">
    <property type="nucleotide sequence ID" value="NZ_CP045096.1"/>
</dbReference>
<evidence type="ECO:0000313" key="2">
    <source>
        <dbReference type="Proteomes" id="UP000327294"/>
    </source>
</evidence>
<gene>
    <name evidence="1" type="ORF">F9278_23675</name>
</gene>
<dbReference type="Proteomes" id="UP000327294">
    <property type="component" value="Chromosome"/>
</dbReference>
<dbReference type="AlphaFoldDB" id="A0A5P8K773"/>
<dbReference type="EMBL" id="CP045096">
    <property type="protein sequence ID" value="QFQ98662.1"/>
    <property type="molecule type" value="Genomic_DNA"/>
</dbReference>
<organism evidence="1 2">
    <name type="scientific">Streptomyces phaeolivaceus</name>
    <dbReference type="NCBI Taxonomy" id="2653200"/>
    <lineage>
        <taxon>Bacteria</taxon>
        <taxon>Bacillati</taxon>
        <taxon>Actinomycetota</taxon>
        <taxon>Actinomycetes</taxon>
        <taxon>Kitasatosporales</taxon>
        <taxon>Streptomycetaceae</taxon>
        <taxon>Streptomyces</taxon>
    </lineage>
</organism>
<dbReference type="KEGG" id="sphv:F9278_23675"/>
<evidence type="ECO:0000313" key="1">
    <source>
        <dbReference type="EMBL" id="QFQ98662.1"/>
    </source>
</evidence>
<name>A0A5P8K773_9ACTN</name>
<protein>
    <submittedName>
        <fullName evidence="1">Uncharacterized protein</fullName>
    </submittedName>
</protein>